<accession>A0ACC2TXM1</accession>
<evidence type="ECO:0000313" key="1">
    <source>
        <dbReference type="EMBL" id="KAJ9079280.1"/>
    </source>
</evidence>
<comment type="caution">
    <text evidence="1">The sequence shown here is derived from an EMBL/GenBank/DDBJ whole genome shotgun (WGS) entry which is preliminary data.</text>
</comment>
<keyword evidence="2" id="KW-1185">Reference proteome</keyword>
<name>A0ACC2TXM1_9FUNG</name>
<evidence type="ECO:0000313" key="2">
    <source>
        <dbReference type="Proteomes" id="UP001165960"/>
    </source>
</evidence>
<proteinExistence type="predicted"/>
<organism evidence="1 2">
    <name type="scientific">Entomophthora muscae</name>
    <dbReference type="NCBI Taxonomy" id="34485"/>
    <lineage>
        <taxon>Eukaryota</taxon>
        <taxon>Fungi</taxon>
        <taxon>Fungi incertae sedis</taxon>
        <taxon>Zoopagomycota</taxon>
        <taxon>Entomophthoromycotina</taxon>
        <taxon>Entomophthoromycetes</taxon>
        <taxon>Entomophthorales</taxon>
        <taxon>Entomophthoraceae</taxon>
        <taxon>Entomophthora</taxon>
    </lineage>
</organism>
<reference evidence="1" key="1">
    <citation type="submission" date="2022-04" db="EMBL/GenBank/DDBJ databases">
        <title>Genome of the entomopathogenic fungus Entomophthora muscae.</title>
        <authorList>
            <person name="Elya C."/>
            <person name="Lovett B.R."/>
            <person name="Lee E."/>
            <person name="Macias A.M."/>
            <person name="Hajek A.E."/>
            <person name="De Bivort B.L."/>
            <person name="Kasson M.T."/>
            <person name="De Fine Licht H.H."/>
            <person name="Stajich J.E."/>
        </authorList>
    </citation>
    <scope>NUCLEOTIDE SEQUENCE</scope>
    <source>
        <strain evidence="1">Berkeley</strain>
    </source>
</reference>
<dbReference type="EMBL" id="QTSX02001800">
    <property type="protein sequence ID" value="KAJ9079280.1"/>
    <property type="molecule type" value="Genomic_DNA"/>
</dbReference>
<protein>
    <submittedName>
        <fullName evidence="1">Uncharacterized protein</fullName>
    </submittedName>
</protein>
<dbReference type="Proteomes" id="UP001165960">
    <property type="component" value="Unassembled WGS sequence"/>
</dbReference>
<gene>
    <name evidence="1" type="ORF">DSO57_1037043</name>
</gene>
<sequence length="464" mass="50809">MFTYPAFLAALVAASPMAESAYTNHAKYASEKVQPLKYSNTNVQANIPLHLAEGGSTQDAVKTYTNPKTLGYEKKSYTVLNGYTSPLEHISTHSKEHKAYSSYGQENTHPTDEKKTLWTSNPKAKSNYNDMPHSAYSTKPEPSKEINYQTEHKKPETYGKAQSTPPSANGKILEALPSYTKPSIQPYDPNAARYEKKKDETQSGYGEKEADANQGYGHEKMMSSSGNNTTAFTYTKKTEEDKINYRNPAALPKSVYSTIAKPGYEKIHSSSRNSTVASSYIKKPEEDKTSYGTQGDGHEKTQSSSGNKAAASSYTKKTEEDKASYFNATAPQKSVYSAIAKPDYENNLSSLGNSAVVSGYTKNLEQDKPAFKKPTAPPKSAYSTIAKSGYGTQVTPQPKGLPASKDTKSNPVMSATPSKPAKKASLYSGDAPTTGSKTIKPKEAKFIRKYQNDNHLTKDTPKYY</sequence>